<dbReference type="OrthoDB" id="977687at2"/>
<dbReference type="EMBL" id="QRAO01000003">
    <property type="protein sequence ID" value="RDK85622.1"/>
    <property type="molecule type" value="Genomic_DNA"/>
</dbReference>
<name>A0A370QB87_9FLAO</name>
<gene>
    <name evidence="2" type="ORF">C8D94_103450</name>
</gene>
<accession>A0A370QB87</accession>
<dbReference type="RefSeq" id="WP_115124055.1">
    <property type="nucleotide sequence ID" value="NZ_QRAO01000003.1"/>
</dbReference>
<dbReference type="Pfam" id="PF17931">
    <property type="entry name" value="TetR_C_23"/>
    <property type="match status" value="1"/>
</dbReference>
<comment type="caution">
    <text evidence="2">The sequence shown here is derived from an EMBL/GenBank/DDBJ whole genome shotgun (WGS) entry which is preliminary data.</text>
</comment>
<dbReference type="AlphaFoldDB" id="A0A370QB87"/>
<protein>
    <submittedName>
        <fullName evidence="2">AcrR family transcriptional regulator</fullName>
    </submittedName>
</protein>
<dbReference type="SUPFAM" id="SSF48498">
    <property type="entry name" value="Tetracyclin repressor-like, C-terminal domain"/>
    <property type="match status" value="1"/>
</dbReference>
<reference evidence="2 3" key="1">
    <citation type="submission" date="2018-07" db="EMBL/GenBank/DDBJ databases">
        <title>Genomic Encyclopedia of Type Strains, Phase IV (KMG-IV): sequencing the most valuable type-strain genomes for metagenomic binning, comparative biology and taxonomic classification.</title>
        <authorList>
            <person name="Goeker M."/>
        </authorList>
    </citation>
    <scope>NUCLEOTIDE SEQUENCE [LARGE SCALE GENOMIC DNA]</scope>
    <source>
        <strain evidence="2 3">DSM 101478</strain>
    </source>
</reference>
<dbReference type="InterPro" id="IPR041673">
    <property type="entry name" value="TetR_C_23"/>
</dbReference>
<feature type="domain" description="Tetracyclin repressor-like C-terminal" evidence="1">
    <location>
        <begin position="90"/>
        <end position="216"/>
    </location>
</feature>
<evidence type="ECO:0000259" key="1">
    <source>
        <dbReference type="Pfam" id="PF17931"/>
    </source>
</evidence>
<evidence type="ECO:0000313" key="2">
    <source>
        <dbReference type="EMBL" id="RDK85622.1"/>
    </source>
</evidence>
<proteinExistence type="predicted"/>
<sequence>MSAKKTTTSKKRTARDTIIAGYMEYVLENERLPKSVYKFCKEQNTTEAEFYKNFGSFEGLQQEIWNSFFDHSMKLAHQNKGYGQFSNKEKMLTFFFTFFEMLTANRSYVLFALKEKQDMMKNLRQLKGLRLRVKEFSGSLIEEGNEEKQLEILKQPVSVFSEGAWLQTLFILKYWMEDNSPNFEKTDVVIEKSVRAVFDVFQTTPLESVLDFGKYLWKERFGHQPQTSNS</sequence>
<dbReference type="Proteomes" id="UP000255317">
    <property type="component" value="Unassembled WGS sequence"/>
</dbReference>
<organism evidence="2 3">
    <name type="scientific">Marinirhabdus gelatinilytica</name>
    <dbReference type="NCBI Taxonomy" id="1703343"/>
    <lineage>
        <taxon>Bacteria</taxon>
        <taxon>Pseudomonadati</taxon>
        <taxon>Bacteroidota</taxon>
        <taxon>Flavobacteriia</taxon>
        <taxon>Flavobacteriales</taxon>
        <taxon>Flavobacteriaceae</taxon>
    </lineage>
</organism>
<keyword evidence="3" id="KW-1185">Reference proteome</keyword>
<dbReference type="InterPro" id="IPR036271">
    <property type="entry name" value="Tet_transcr_reg_TetR-rel_C_sf"/>
</dbReference>
<evidence type="ECO:0000313" key="3">
    <source>
        <dbReference type="Proteomes" id="UP000255317"/>
    </source>
</evidence>